<gene>
    <name evidence="3" type="ORF">SURPRISE13_205</name>
</gene>
<keyword evidence="2" id="KW-0812">Transmembrane</keyword>
<sequence>MNNWTAVGVGVIGLVLLCLFAIYRNHRYAKKSKRPSRKEVAAVNKIKKAYEAKRDQEWTIQGFKYKEFKDGLVALAEEAKIHNWSLFRFTKEVLERTEDAIIEYENQCTKKHLIDQYMPNYFHVCMKHASDAIVLYSGHKGLSAIGDDLMCFVENNFRLKGIQGVFYRHRQHLHYSERCEAMAVAILSYFGQSIAKTTMDYATKPFDYLGDEDMTDWESVAKEFYRSAIDKHFAEAVKSIERENYSAQARRDNQEHQKSRRQRAARIKKQSKKARRMNYA</sequence>
<proteinExistence type="predicted"/>
<accession>A0AAU7PF54</accession>
<feature type="compositionally biased region" description="Basic residues" evidence="1">
    <location>
        <begin position="258"/>
        <end position="280"/>
    </location>
</feature>
<evidence type="ECO:0000256" key="1">
    <source>
        <dbReference type="SAM" id="MobiDB-lite"/>
    </source>
</evidence>
<dbReference type="EMBL" id="PP856017">
    <property type="protein sequence ID" value="XBS47617.1"/>
    <property type="molecule type" value="Genomic_DNA"/>
</dbReference>
<keyword evidence="2" id="KW-1133">Transmembrane helix</keyword>
<feature type="compositionally biased region" description="Basic and acidic residues" evidence="1">
    <location>
        <begin position="244"/>
        <end position="257"/>
    </location>
</feature>
<evidence type="ECO:0000313" key="3">
    <source>
        <dbReference type="EMBL" id="XBS47617.1"/>
    </source>
</evidence>
<organism evidence="3">
    <name type="scientific">Burkholderia phage vB_BgluM-SURPRISE13</name>
    <dbReference type="NCBI Taxonomy" id="3159457"/>
    <lineage>
        <taxon>Viruses</taxon>
    </lineage>
</organism>
<feature type="transmembrane region" description="Helical" evidence="2">
    <location>
        <begin position="6"/>
        <end position="23"/>
    </location>
</feature>
<keyword evidence="2" id="KW-0472">Membrane</keyword>
<protein>
    <submittedName>
        <fullName evidence="3">Uncharacterized protein</fullName>
    </submittedName>
</protein>
<feature type="region of interest" description="Disordered" evidence="1">
    <location>
        <begin position="244"/>
        <end position="280"/>
    </location>
</feature>
<evidence type="ECO:0000256" key="2">
    <source>
        <dbReference type="SAM" id="Phobius"/>
    </source>
</evidence>
<name>A0AAU7PF54_9VIRU</name>
<reference evidence="3" key="1">
    <citation type="submission" date="2024-05" db="EMBL/GenBank/DDBJ databases">
        <title>Isolation and characterization of the novel Burkholderia jumbo bacteriophage Surprise13.</title>
        <authorList>
            <person name="Supina B.S.I."/>
            <person name="Dennis J."/>
        </authorList>
    </citation>
    <scope>NUCLEOTIDE SEQUENCE</scope>
</reference>